<dbReference type="KEGG" id="xcv:XCV2050"/>
<dbReference type="HOGENOM" id="CLU_2848764_0_0_6"/>
<protein>
    <submittedName>
        <fullName evidence="1">Uncharacterized protein</fullName>
    </submittedName>
</protein>
<proteinExistence type="predicted"/>
<evidence type="ECO:0000313" key="1">
    <source>
        <dbReference type="EMBL" id="CAJ23727.1"/>
    </source>
</evidence>
<dbReference type="Proteomes" id="UP000007069">
    <property type="component" value="Chromosome"/>
</dbReference>
<accession>Q3BTY2</accession>
<evidence type="ECO:0000313" key="2">
    <source>
        <dbReference type="Proteomes" id="UP000007069"/>
    </source>
</evidence>
<reference evidence="1 2" key="1">
    <citation type="journal article" date="2005" name="J. Bacteriol.">
        <title>Insights into genome plasticity and pathogenicity of the plant pathogenic Bacterium Xanthomonas campestris pv. vesicatoria revealed by the complete genome sequence.</title>
        <authorList>
            <person name="Thieme F."/>
            <person name="Koebnik R."/>
            <person name="Bekel T."/>
            <person name="Berger C."/>
            <person name="Boch J."/>
            <person name="Buettner D."/>
            <person name="Caldana C."/>
            <person name="Gaigalat L."/>
            <person name="Goesmann A."/>
            <person name="Kay S."/>
            <person name="Kirchner O."/>
            <person name="Lanz C."/>
            <person name="Linke B."/>
            <person name="McHardy A.C."/>
            <person name="Meyer F."/>
            <person name="Mittenhuber G."/>
            <person name="Nies D.H."/>
            <person name="Niesbach-Kloesgen U."/>
            <person name="Patschkowski T."/>
            <person name="Rueckert C."/>
            <person name="Rupp O."/>
            <person name="Schneicker S."/>
            <person name="Schuster S.C."/>
            <person name="Vorhoelter F.J."/>
            <person name="Weber E."/>
            <person name="Puehler A."/>
            <person name="Bonas U."/>
            <person name="Bartels D."/>
            <person name="Kaiser O."/>
        </authorList>
    </citation>
    <scope>NUCLEOTIDE SEQUENCE [LARGE SCALE GENOMIC DNA]</scope>
    <source>
        <strain evidence="1 2">85-10</strain>
    </source>
</reference>
<name>Q3BTY2_XANE5</name>
<dbReference type="EMBL" id="AM039952">
    <property type="protein sequence ID" value="CAJ23727.1"/>
    <property type="molecule type" value="Genomic_DNA"/>
</dbReference>
<dbReference type="AlphaFoldDB" id="Q3BTY2"/>
<sequence length="65" mass="6770">MIVVRLFGSQGKAARKSGFFTSSARIAITHPDDGTLGGDGCWVMRFYAAGKSCPAAGAEQGSAFR</sequence>
<gene>
    <name evidence="1" type="ordered locus">XCV2050</name>
</gene>
<organism evidence="2">
    <name type="scientific">Xanthomonas euvesicatoria pv. vesicatoria (strain 85-10)</name>
    <name type="common">Xanthomonas campestris pv. vesicatoria</name>
    <dbReference type="NCBI Taxonomy" id="316273"/>
    <lineage>
        <taxon>Bacteria</taxon>
        <taxon>Pseudomonadati</taxon>
        <taxon>Pseudomonadota</taxon>
        <taxon>Gammaproteobacteria</taxon>
        <taxon>Lysobacterales</taxon>
        <taxon>Lysobacteraceae</taxon>
        <taxon>Xanthomonas</taxon>
    </lineage>
</organism>